<evidence type="ECO:0000256" key="1">
    <source>
        <dbReference type="SAM" id="MobiDB-lite"/>
    </source>
</evidence>
<organism evidence="2 3">
    <name type="scientific">Elsinoe batatas</name>
    <dbReference type="NCBI Taxonomy" id="2601811"/>
    <lineage>
        <taxon>Eukaryota</taxon>
        <taxon>Fungi</taxon>
        <taxon>Dikarya</taxon>
        <taxon>Ascomycota</taxon>
        <taxon>Pezizomycotina</taxon>
        <taxon>Dothideomycetes</taxon>
        <taxon>Dothideomycetidae</taxon>
        <taxon>Myriangiales</taxon>
        <taxon>Elsinoaceae</taxon>
        <taxon>Elsinoe</taxon>
    </lineage>
</organism>
<dbReference type="AlphaFoldDB" id="A0A8K0KX81"/>
<reference evidence="2" key="1">
    <citation type="submission" date="2021-07" db="EMBL/GenBank/DDBJ databases">
        <title>Elsinoe batatas strain:CRI-CJ2 Genome sequencing and assembly.</title>
        <authorList>
            <person name="Huang L."/>
        </authorList>
    </citation>
    <scope>NUCLEOTIDE SEQUENCE</scope>
    <source>
        <strain evidence="2">CRI-CJ2</strain>
    </source>
</reference>
<gene>
    <name evidence="2" type="ORF">KVT40_007340</name>
</gene>
<proteinExistence type="predicted"/>
<keyword evidence="3" id="KW-1185">Reference proteome</keyword>
<evidence type="ECO:0000313" key="2">
    <source>
        <dbReference type="EMBL" id="KAG8624273.1"/>
    </source>
</evidence>
<accession>A0A8K0KX81</accession>
<dbReference type="Gene3D" id="3.10.450.240">
    <property type="match status" value="1"/>
</dbReference>
<dbReference type="OrthoDB" id="19619at2759"/>
<protein>
    <submittedName>
        <fullName evidence="2">Uncharacterized protein</fullName>
    </submittedName>
</protein>
<dbReference type="EMBL" id="JAESVG020000009">
    <property type="protein sequence ID" value="KAG8624273.1"/>
    <property type="molecule type" value="Genomic_DNA"/>
</dbReference>
<dbReference type="Proteomes" id="UP000809789">
    <property type="component" value="Unassembled WGS sequence"/>
</dbReference>
<feature type="compositionally biased region" description="Polar residues" evidence="1">
    <location>
        <begin position="20"/>
        <end position="32"/>
    </location>
</feature>
<feature type="region of interest" description="Disordered" evidence="1">
    <location>
        <begin position="1"/>
        <end position="75"/>
    </location>
</feature>
<evidence type="ECO:0000313" key="3">
    <source>
        <dbReference type="Proteomes" id="UP000809789"/>
    </source>
</evidence>
<sequence>MASKSANRLLHLPLRPPNPFTFSHTAHHTSPLSRRVAPSSRHTFSTSSPRHASARPSSVARTASKTGANKPLGSPALMQKEALRKAIASGSAFDAIGLAPETFVTLPSSQRPSWITQFSDRWLWEKTRLMSRGRMALVILYYKFWALRTRSPREVEKLGTSARMRYRIYEWWDFEILKTRKVVKGLYEEMYTRLADGEVGRLEGKVKRDLMASLKGRVMARGQHDRMQWRLERYTKSPRCVGYSVLAPDASAASKPAWMPTLLQQAVVEVESMQSVKREKRVADGKGGWTIKDVSEGPKGQDGWPLPKKVKEYVVLHKHVRDGKSSRWMIWGMTNPTTLFDVKKQLREKLGQTEV</sequence>
<feature type="compositionally biased region" description="Low complexity" evidence="1">
    <location>
        <begin position="45"/>
        <end position="61"/>
    </location>
</feature>
<comment type="caution">
    <text evidence="2">The sequence shown here is derived from an EMBL/GenBank/DDBJ whole genome shotgun (WGS) entry which is preliminary data.</text>
</comment>
<name>A0A8K0KX81_9PEZI</name>